<evidence type="ECO:0000256" key="3">
    <source>
        <dbReference type="ARBA" id="ARBA00023002"/>
    </source>
</evidence>
<evidence type="ECO:0000313" key="5">
    <source>
        <dbReference type="EMBL" id="KAF5249663.1"/>
    </source>
</evidence>
<evidence type="ECO:0000313" key="6">
    <source>
        <dbReference type="Proteomes" id="UP000573603"/>
    </source>
</evidence>
<dbReference type="InterPro" id="IPR036188">
    <property type="entry name" value="FAD/NAD-bd_sf"/>
</dbReference>
<keyword evidence="6" id="KW-1185">Reference proteome</keyword>
<dbReference type="Gene3D" id="3.50.50.60">
    <property type="entry name" value="FAD/NAD(P)-binding domain"/>
    <property type="match status" value="1"/>
</dbReference>
<dbReference type="PANTHER" id="PTHR43004:SF8">
    <property type="entry name" value="FAD-BINDING DOMAIN-CONTAINING PROTEIN-RELATED"/>
    <property type="match status" value="1"/>
</dbReference>
<accession>A0A8H5E781</accession>
<dbReference type="PANTHER" id="PTHR43004">
    <property type="entry name" value="TRK SYSTEM POTASSIUM UPTAKE PROTEIN"/>
    <property type="match status" value="1"/>
</dbReference>
<keyword evidence="1" id="KW-0285">Flavoprotein</keyword>
<dbReference type="Proteomes" id="UP000573603">
    <property type="component" value="Unassembled WGS sequence"/>
</dbReference>
<dbReference type="AlphaFoldDB" id="A0A8H5E781"/>
<protein>
    <recommendedName>
        <fullName evidence="4">FAD-binding domain-containing protein</fullName>
    </recommendedName>
</protein>
<keyword evidence="3" id="KW-0560">Oxidoreductase</keyword>
<keyword evidence="2" id="KW-0274">FAD</keyword>
<reference evidence="5 6" key="1">
    <citation type="journal article" date="2020" name="BMC Genomics">
        <title>Correction to: Identification and distribution of gene clusters required for synthesis of sphingolipid metabolism inhibitors in diverse species of the filamentous fungus Fusarium.</title>
        <authorList>
            <person name="Kim H.S."/>
            <person name="Lohmar J.M."/>
            <person name="Busman M."/>
            <person name="Brown D.W."/>
            <person name="Naumann T.A."/>
            <person name="Divon H.H."/>
            <person name="Lysoe E."/>
            <person name="Uhlig S."/>
            <person name="Proctor R.H."/>
        </authorList>
    </citation>
    <scope>NUCLEOTIDE SEQUENCE [LARGE SCALE GENOMIC DNA]</scope>
    <source>
        <strain evidence="5 6">NRRL 25214</strain>
    </source>
</reference>
<evidence type="ECO:0000256" key="2">
    <source>
        <dbReference type="ARBA" id="ARBA00022827"/>
    </source>
</evidence>
<dbReference type="Pfam" id="PF01494">
    <property type="entry name" value="FAD_binding_3"/>
    <property type="match status" value="1"/>
</dbReference>
<dbReference type="EMBL" id="JABEVY010000109">
    <property type="protein sequence ID" value="KAF5249663.1"/>
    <property type="molecule type" value="Genomic_DNA"/>
</dbReference>
<feature type="domain" description="FAD-binding" evidence="4">
    <location>
        <begin position="25"/>
        <end position="132"/>
    </location>
</feature>
<sequence length="160" mass="17594">MFPGTFNHLRAVRPWNEWVVVDGLAMNDRRLVAYVPEIVGDKPLRVEVLTMDHRSVQDSVATTCHIRGLNAFILGDTGHRHPLTYGFGSNTSTHDAYNLDWEVAFVTEGLAGRSLLGTFNAERQSIGPTLVSESNTQLLANSDIWESVGLTAATPEQGET</sequence>
<dbReference type="GO" id="GO:0071949">
    <property type="term" value="F:FAD binding"/>
    <property type="evidence" value="ECO:0007669"/>
    <property type="project" value="InterPro"/>
</dbReference>
<dbReference type="PRINTS" id="PR00420">
    <property type="entry name" value="RNGMNOXGNASE"/>
</dbReference>
<dbReference type="Gene3D" id="3.30.9.10">
    <property type="entry name" value="D-Amino Acid Oxidase, subunit A, domain 2"/>
    <property type="match status" value="1"/>
</dbReference>
<dbReference type="SUPFAM" id="SSF51905">
    <property type="entry name" value="FAD/NAD(P)-binding domain"/>
    <property type="match status" value="1"/>
</dbReference>
<dbReference type="InterPro" id="IPR002938">
    <property type="entry name" value="FAD-bd"/>
</dbReference>
<name>A0A8H5E781_9HYPO</name>
<evidence type="ECO:0000259" key="4">
    <source>
        <dbReference type="Pfam" id="PF01494"/>
    </source>
</evidence>
<organism evidence="5 6">
    <name type="scientific">Fusarium anthophilum</name>
    <dbReference type="NCBI Taxonomy" id="48485"/>
    <lineage>
        <taxon>Eukaryota</taxon>
        <taxon>Fungi</taxon>
        <taxon>Dikarya</taxon>
        <taxon>Ascomycota</taxon>
        <taxon>Pezizomycotina</taxon>
        <taxon>Sordariomycetes</taxon>
        <taxon>Hypocreomycetidae</taxon>
        <taxon>Hypocreales</taxon>
        <taxon>Nectriaceae</taxon>
        <taxon>Fusarium</taxon>
        <taxon>Fusarium fujikuroi species complex</taxon>
    </lineage>
</organism>
<comment type="caution">
    <text evidence="5">The sequence shown here is derived from an EMBL/GenBank/DDBJ whole genome shotgun (WGS) entry which is preliminary data.</text>
</comment>
<gene>
    <name evidence="5" type="ORF">FANTH_4971</name>
</gene>
<dbReference type="InterPro" id="IPR050641">
    <property type="entry name" value="RIFMO-like"/>
</dbReference>
<proteinExistence type="predicted"/>
<evidence type="ECO:0000256" key="1">
    <source>
        <dbReference type="ARBA" id="ARBA00022630"/>
    </source>
</evidence>
<dbReference type="GO" id="GO:0016709">
    <property type="term" value="F:oxidoreductase activity, acting on paired donors, with incorporation or reduction of molecular oxygen, NAD(P)H as one donor, and incorporation of one atom of oxygen"/>
    <property type="evidence" value="ECO:0007669"/>
    <property type="project" value="UniProtKB-ARBA"/>
</dbReference>